<keyword evidence="4 10" id="KW-0812">Transmembrane</keyword>
<dbReference type="PANTHER" id="PTHR31998">
    <property type="entry name" value="K(+)-INSENSITIVE PYROPHOSPHATE-ENERGIZED PROTON PUMP"/>
    <property type="match status" value="1"/>
</dbReference>
<name>A0A438J424_VITVI</name>
<feature type="transmembrane region" description="Helical" evidence="10">
    <location>
        <begin position="170"/>
        <end position="192"/>
    </location>
</feature>
<evidence type="ECO:0000313" key="12">
    <source>
        <dbReference type="Proteomes" id="UP000288805"/>
    </source>
</evidence>
<evidence type="ECO:0000256" key="7">
    <source>
        <dbReference type="ARBA" id="ARBA00022989"/>
    </source>
</evidence>
<evidence type="ECO:0000256" key="5">
    <source>
        <dbReference type="ARBA" id="ARBA00022842"/>
    </source>
</evidence>
<gene>
    <name evidence="11" type="primary">AVPL2_2</name>
    <name evidence="11" type="ORF">CK203_023077</name>
</gene>
<keyword evidence="5" id="KW-0460">Magnesium</keyword>
<keyword evidence="8" id="KW-0406">Ion transport</keyword>
<evidence type="ECO:0000256" key="1">
    <source>
        <dbReference type="ARBA" id="ARBA00004127"/>
    </source>
</evidence>
<keyword evidence="9 10" id="KW-0472">Membrane</keyword>
<proteinExistence type="predicted"/>
<keyword evidence="6" id="KW-1278">Translocase</keyword>
<evidence type="ECO:0000256" key="3">
    <source>
        <dbReference type="ARBA" id="ARBA00022448"/>
    </source>
</evidence>
<reference evidence="11 12" key="1">
    <citation type="journal article" date="2018" name="PLoS Genet.">
        <title>Population sequencing reveals clonal diversity and ancestral inbreeding in the grapevine cultivar Chardonnay.</title>
        <authorList>
            <person name="Roach M.J."/>
            <person name="Johnson D.L."/>
            <person name="Bohlmann J."/>
            <person name="van Vuuren H.J."/>
            <person name="Jones S.J."/>
            <person name="Pretorius I.S."/>
            <person name="Schmidt S.A."/>
            <person name="Borneman A.R."/>
        </authorList>
    </citation>
    <scope>NUCLEOTIDE SEQUENCE [LARGE SCALE GENOMIC DNA]</scope>
    <source>
        <strain evidence="12">cv. Chardonnay</strain>
        <tissue evidence="11">Leaf</tissue>
    </source>
</reference>
<keyword evidence="3" id="KW-0813">Transport</keyword>
<evidence type="ECO:0000256" key="10">
    <source>
        <dbReference type="SAM" id="Phobius"/>
    </source>
</evidence>
<keyword evidence="7 10" id="KW-1133">Transmembrane helix</keyword>
<dbReference type="GO" id="GO:0004427">
    <property type="term" value="F:inorganic diphosphate phosphatase activity"/>
    <property type="evidence" value="ECO:0007669"/>
    <property type="project" value="InterPro"/>
</dbReference>
<dbReference type="GO" id="GO:0016020">
    <property type="term" value="C:membrane"/>
    <property type="evidence" value="ECO:0007669"/>
    <property type="project" value="InterPro"/>
</dbReference>
<dbReference type="EC" id="7.1.3.1" evidence="2"/>
<evidence type="ECO:0000256" key="6">
    <source>
        <dbReference type="ARBA" id="ARBA00022967"/>
    </source>
</evidence>
<comment type="subcellular location">
    <subcellularLocation>
        <location evidence="1">Endomembrane system</location>
        <topology evidence="1">Multi-pass membrane protein</topology>
    </subcellularLocation>
</comment>
<dbReference type="Proteomes" id="UP000288805">
    <property type="component" value="Unassembled WGS sequence"/>
</dbReference>
<feature type="transmembrane region" description="Helical" evidence="10">
    <location>
        <begin position="198"/>
        <end position="220"/>
    </location>
</feature>
<dbReference type="EMBL" id="QGNW01000064">
    <property type="protein sequence ID" value="RVX03723.1"/>
    <property type="molecule type" value="Genomic_DNA"/>
</dbReference>
<evidence type="ECO:0000313" key="11">
    <source>
        <dbReference type="EMBL" id="RVX03723.1"/>
    </source>
</evidence>
<evidence type="ECO:0000256" key="8">
    <source>
        <dbReference type="ARBA" id="ARBA00023065"/>
    </source>
</evidence>
<feature type="transmembrane region" description="Helical" evidence="10">
    <location>
        <begin position="268"/>
        <end position="290"/>
    </location>
</feature>
<dbReference type="GO" id="GO:0012505">
    <property type="term" value="C:endomembrane system"/>
    <property type="evidence" value="ECO:0007669"/>
    <property type="project" value="UniProtKB-SubCell"/>
</dbReference>
<dbReference type="GO" id="GO:0009678">
    <property type="term" value="F:diphosphate hydrolysis-driven proton transmembrane transporter activity"/>
    <property type="evidence" value="ECO:0007669"/>
    <property type="project" value="UniProtKB-EC"/>
</dbReference>
<evidence type="ECO:0000256" key="4">
    <source>
        <dbReference type="ARBA" id="ARBA00022692"/>
    </source>
</evidence>
<evidence type="ECO:0000256" key="2">
    <source>
        <dbReference type="ARBA" id="ARBA00013242"/>
    </source>
</evidence>
<evidence type="ECO:0000256" key="9">
    <source>
        <dbReference type="ARBA" id="ARBA00023136"/>
    </source>
</evidence>
<feature type="transmembrane region" description="Helical" evidence="10">
    <location>
        <begin position="464"/>
        <end position="483"/>
    </location>
</feature>
<dbReference type="InterPro" id="IPR004131">
    <property type="entry name" value="PPase-energised_H-pump"/>
</dbReference>
<accession>A0A438J424</accession>
<feature type="transmembrane region" description="Helical" evidence="10">
    <location>
        <begin position="426"/>
        <end position="444"/>
    </location>
</feature>
<comment type="caution">
    <text evidence="11">The sequence shown here is derived from an EMBL/GenBank/DDBJ whole genome shotgun (WGS) entry which is preliminary data.</text>
</comment>
<dbReference type="AlphaFoldDB" id="A0A438J424"/>
<sequence>MMRRIAGRSNSLCRKVIVGKFGAKGGWCSKEVRLLLFLSKRFEETKLLPRQGHIPCEVVFREPLWGAPVPLLLVGYGFGASFVALFAQLGGGIYTKAADVGADLVGKVEQGIPEDDPRNPAVIADLVGDNVGDCAARGADLFESIAAEIISAMILGGTMAQRCKIEGKSITAFVGLFVFYRLILSNIDYVHADPSGFILFPLVIHSFDLVISSVGIFSIRGTRDSGVKSPVEDPMAILQKGYSITIILAVLTFGLSTRWLLYTEQAPSAWMNFALCGLVGIMTAYIFVWITKYYTDYKHEPVRTLALSSSTGHGTNIIAGVSLGLESTALPVIVISISIVSAFWLGQTSGLVDETGNPTGGLFGTAVATMGMLSTAAYVLTMDMFGPIADNAGGIVEMSQQPESVREITDLLDAVGNTTKATTKGFAIGSAALASFLLFSAYMDEVSAFAHEPFKQVDIAIPEVFVGGLLGSMLIFLFSAWACSAVGRTAQEVVNEVRRQFIERPGIMDYKEKPDYGRCVAIVASASLREMIKPGALAIVSPIVVGGLSALCSLAFCHAQEKIVVIVALAVMEHHVLHSSGEDCLYILY</sequence>
<organism evidence="11 12">
    <name type="scientific">Vitis vinifera</name>
    <name type="common">Grape</name>
    <dbReference type="NCBI Taxonomy" id="29760"/>
    <lineage>
        <taxon>Eukaryota</taxon>
        <taxon>Viridiplantae</taxon>
        <taxon>Streptophyta</taxon>
        <taxon>Embryophyta</taxon>
        <taxon>Tracheophyta</taxon>
        <taxon>Spermatophyta</taxon>
        <taxon>Magnoliopsida</taxon>
        <taxon>eudicotyledons</taxon>
        <taxon>Gunneridae</taxon>
        <taxon>Pentapetalae</taxon>
        <taxon>rosids</taxon>
        <taxon>Vitales</taxon>
        <taxon>Vitaceae</taxon>
        <taxon>Viteae</taxon>
        <taxon>Vitis</taxon>
    </lineage>
</organism>
<feature type="transmembrane region" description="Helical" evidence="10">
    <location>
        <begin position="241"/>
        <end position="262"/>
    </location>
</feature>
<protein>
    <recommendedName>
        <fullName evidence="2">H(+)-exporting diphosphatase</fullName>
        <ecNumber evidence="2">7.1.3.1</ecNumber>
    </recommendedName>
</protein>
<feature type="transmembrane region" description="Helical" evidence="10">
    <location>
        <begin position="359"/>
        <end position="380"/>
    </location>
</feature>
<dbReference type="Pfam" id="PF03030">
    <property type="entry name" value="H_PPase"/>
    <property type="match status" value="1"/>
</dbReference>
<feature type="transmembrane region" description="Helical" evidence="10">
    <location>
        <begin position="328"/>
        <end position="347"/>
    </location>
</feature>
<dbReference type="PIRSF" id="PIRSF001265">
    <property type="entry name" value="H+-PPase"/>
    <property type="match status" value="1"/>
</dbReference>